<dbReference type="InterPro" id="IPR023393">
    <property type="entry name" value="START-like_dom_sf"/>
</dbReference>
<dbReference type="AlphaFoldDB" id="A0A411YCL8"/>
<sequence>MRGTRGDASSSRERIGSAVTIGTDDPRHPFDEGNGGVIVAAESTAPPADVWALLADPQQWARWAPHIRWIQASRPRVATMDAPQRPRGGSRSRGPDAAPPTAPSGTAARAEHSEPCLVAPGDRLFVRGPAGTRVQGVVTHVEPGHRWDFRIRLPAAQWLDSAHVVAPWGTGSRVATRLRVDGVFAGPGRIALEGYRPLARIAMARLARIAAADQGRHEAG</sequence>
<evidence type="ECO:0008006" key="4">
    <source>
        <dbReference type="Google" id="ProtNLM"/>
    </source>
</evidence>
<evidence type="ECO:0000313" key="2">
    <source>
        <dbReference type="EMBL" id="QBI18915.1"/>
    </source>
</evidence>
<dbReference type="OrthoDB" id="191189at2"/>
<gene>
    <name evidence="2" type="ORF">ER308_04725</name>
</gene>
<dbReference type="EMBL" id="CP036402">
    <property type="protein sequence ID" value="QBI18915.1"/>
    <property type="molecule type" value="Genomic_DNA"/>
</dbReference>
<organism evidence="2 3">
    <name type="scientific">Egibacter rhizosphaerae</name>
    <dbReference type="NCBI Taxonomy" id="1670831"/>
    <lineage>
        <taxon>Bacteria</taxon>
        <taxon>Bacillati</taxon>
        <taxon>Actinomycetota</taxon>
        <taxon>Nitriliruptoria</taxon>
        <taxon>Egibacterales</taxon>
        <taxon>Egibacteraceae</taxon>
        <taxon>Egibacter</taxon>
    </lineage>
</organism>
<dbReference type="Proteomes" id="UP000291469">
    <property type="component" value="Chromosome"/>
</dbReference>
<dbReference type="KEGG" id="erz:ER308_04725"/>
<dbReference type="SUPFAM" id="SSF55961">
    <property type="entry name" value="Bet v1-like"/>
    <property type="match status" value="1"/>
</dbReference>
<accession>A0A411YCL8</accession>
<reference evidence="2 3" key="1">
    <citation type="submission" date="2019-01" db="EMBL/GenBank/DDBJ databases">
        <title>Egibacter rhizosphaerae EGI 80759T.</title>
        <authorList>
            <person name="Chen D.-D."/>
            <person name="Tian Y."/>
            <person name="Jiao J.-Y."/>
            <person name="Zhang X.-T."/>
            <person name="Zhang Y.-G."/>
            <person name="Zhang Y."/>
            <person name="Xiao M."/>
            <person name="Shu W.-S."/>
            <person name="Li W.-J."/>
        </authorList>
    </citation>
    <scope>NUCLEOTIDE SEQUENCE [LARGE SCALE GENOMIC DNA]</scope>
    <source>
        <strain evidence="2 3">EGI 80759</strain>
    </source>
</reference>
<name>A0A411YCL8_9ACTN</name>
<proteinExistence type="predicted"/>
<evidence type="ECO:0000313" key="3">
    <source>
        <dbReference type="Proteomes" id="UP000291469"/>
    </source>
</evidence>
<evidence type="ECO:0000256" key="1">
    <source>
        <dbReference type="SAM" id="MobiDB-lite"/>
    </source>
</evidence>
<feature type="region of interest" description="Disordered" evidence="1">
    <location>
        <begin position="74"/>
        <end position="112"/>
    </location>
</feature>
<feature type="region of interest" description="Disordered" evidence="1">
    <location>
        <begin position="1"/>
        <end position="34"/>
    </location>
</feature>
<protein>
    <recommendedName>
        <fullName evidence="4">SRPBCC family protein</fullName>
    </recommendedName>
</protein>
<dbReference type="Gene3D" id="3.30.530.20">
    <property type="match status" value="1"/>
</dbReference>
<keyword evidence="3" id="KW-1185">Reference proteome</keyword>